<feature type="compositionally biased region" description="Polar residues" evidence="1">
    <location>
        <begin position="79"/>
        <end position="93"/>
    </location>
</feature>
<feature type="compositionally biased region" description="Basic and acidic residues" evidence="1">
    <location>
        <begin position="126"/>
        <end position="135"/>
    </location>
</feature>
<proteinExistence type="predicted"/>
<dbReference type="Proteomes" id="UP001219934">
    <property type="component" value="Unassembled WGS sequence"/>
</dbReference>
<comment type="caution">
    <text evidence="2">The sequence shown here is derived from an EMBL/GenBank/DDBJ whole genome shotgun (WGS) entry which is preliminary data.</text>
</comment>
<sequence length="135" mass="14359">GSREEHLAMNTRVAASLNSHSAHTDANAHADTQEQLKIAEQNSIAFHNICQLSGRKQAWTQDQSSPSCGPGLEDASAQCPHSSAHMVSSSCQQDGHKYHARQPVLLLSESPGGRSAPSASPPPDWVRGEETPRGG</sequence>
<feature type="non-terminal residue" evidence="2">
    <location>
        <position position="135"/>
    </location>
</feature>
<feature type="non-terminal residue" evidence="2">
    <location>
        <position position="1"/>
    </location>
</feature>
<keyword evidence="3" id="KW-1185">Reference proteome</keyword>
<accession>A0AAD6BH81</accession>
<feature type="compositionally biased region" description="Low complexity" evidence="1">
    <location>
        <begin position="108"/>
        <end position="118"/>
    </location>
</feature>
<protein>
    <submittedName>
        <fullName evidence="2">Uncharacterized protein</fullName>
    </submittedName>
</protein>
<evidence type="ECO:0000313" key="2">
    <source>
        <dbReference type="EMBL" id="KAJ4943919.1"/>
    </source>
</evidence>
<organism evidence="2 3">
    <name type="scientific">Pogonophryne albipinna</name>
    <dbReference type="NCBI Taxonomy" id="1090488"/>
    <lineage>
        <taxon>Eukaryota</taxon>
        <taxon>Metazoa</taxon>
        <taxon>Chordata</taxon>
        <taxon>Craniata</taxon>
        <taxon>Vertebrata</taxon>
        <taxon>Euteleostomi</taxon>
        <taxon>Actinopterygii</taxon>
        <taxon>Neopterygii</taxon>
        <taxon>Teleostei</taxon>
        <taxon>Neoteleostei</taxon>
        <taxon>Acanthomorphata</taxon>
        <taxon>Eupercaria</taxon>
        <taxon>Perciformes</taxon>
        <taxon>Notothenioidei</taxon>
        <taxon>Pogonophryne</taxon>
    </lineage>
</organism>
<feature type="compositionally biased region" description="Polar residues" evidence="1">
    <location>
        <begin position="58"/>
        <end position="67"/>
    </location>
</feature>
<dbReference type="AlphaFoldDB" id="A0AAD6BH81"/>
<evidence type="ECO:0000313" key="3">
    <source>
        <dbReference type="Proteomes" id="UP001219934"/>
    </source>
</evidence>
<feature type="region of interest" description="Disordered" evidence="1">
    <location>
        <begin position="55"/>
        <end position="135"/>
    </location>
</feature>
<dbReference type="EMBL" id="JAPTMU010000005">
    <property type="protein sequence ID" value="KAJ4943919.1"/>
    <property type="molecule type" value="Genomic_DNA"/>
</dbReference>
<reference evidence="2" key="1">
    <citation type="submission" date="2022-11" db="EMBL/GenBank/DDBJ databases">
        <title>Chromosome-level genome of Pogonophryne albipinna.</title>
        <authorList>
            <person name="Jo E."/>
        </authorList>
    </citation>
    <scope>NUCLEOTIDE SEQUENCE</scope>
    <source>
        <strain evidence="2">SGF0006</strain>
        <tissue evidence="2">Muscle</tissue>
    </source>
</reference>
<name>A0AAD6BH81_9TELE</name>
<evidence type="ECO:0000256" key="1">
    <source>
        <dbReference type="SAM" id="MobiDB-lite"/>
    </source>
</evidence>
<gene>
    <name evidence="2" type="ORF">JOQ06_006412</name>
</gene>